<protein>
    <recommendedName>
        <fullName evidence="4">Tautomerase</fullName>
        <ecNumber evidence="4">5.3.2.-</ecNumber>
    </recommendedName>
</protein>
<organism evidence="6 7">
    <name type="scientific">Parathalassolituus penaei</name>
    <dbReference type="NCBI Taxonomy" id="2997323"/>
    <lineage>
        <taxon>Bacteria</taxon>
        <taxon>Pseudomonadati</taxon>
        <taxon>Pseudomonadota</taxon>
        <taxon>Gammaproteobacteria</taxon>
        <taxon>Oceanospirillales</taxon>
        <taxon>Oceanospirillaceae</taxon>
        <taxon>Parathalassolituus</taxon>
    </lineage>
</organism>
<evidence type="ECO:0000313" key="7">
    <source>
        <dbReference type="Proteomes" id="UP001150830"/>
    </source>
</evidence>
<sequence length="67" mass="7564">MEKKMPIATIQMIEGRSEEQKRRIIERVSQTLAEASESPLEAIRIIIQEVPATNWGKAGKMAKDLGR</sequence>
<comment type="caution">
    <text evidence="6">The sequence shown here is derived from an EMBL/GenBank/DDBJ whole genome shotgun (WGS) entry which is preliminary data.</text>
</comment>
<evidence type="ECO:0000256" key="2">
    <source>
        <dbReference type="ARBA" id="ARBA00023235"/>
    </source>
</evidence>
<keyword evidence="2 4" id="KW-0413">Isomerase</keyword>
<dbReference type="Gene3D" id="3.30.429.10">
    <property type="entry name" value="Macrophage Migration Inhibitory Factor"/>
    <property type="match status" value="1"/>
</dbReference>
<evidence type="ECO:0000256" key="1">
    <source>
        <dbReference type="ARBA" id="ARBA00006723"/>
    </source>
</evidence>
<keyword evidence="7" id="KW-1185">Reference proteome</keyword>
<proteinExistence type="inferred from homology"/>
<comment type="similarity">
    <text evidence="1 4">Belongs to the 4-oxalocrotonate tautomerase family.</text>
</comment>
<dbReference type="InterPro" id="IPR004370">
    <property type="entry name" value="4-OT-like_dom"/>
</dbReference>
<dbReference type="EC" id="5.3.2.-" evidence="4"/>
<accession>A0A9X3ISF4</accession>
<reference evidence="6" key="1">
    <citation type="submission" date="2022-11" db="EMBL/GenBank/DDBJ databases">
        <title>Parathalassolutuus dongxingensis gen. nov., sp. nov., a novel member of family Oceanospirillaceae isolated from a coastal shrimp pond in Guangxi, China.</title>
        <authorList>
            <person name="Chen H."/>
        </authorList>
    </citation>
    <scope>NUCLEOTIDE SEQUENCE</scope>
    <source>
        <strain evidence="6">G-43</strain>
    </source>
</reference>
<dbReference type="AlphaFoldDB" id="A0A9X3ISF4"/>
<feature type="domain" description="4-oxalocrotonate tautomerase-like" evidence="5">
    <location>
        <begin position="6"/>
        <end position="64"/>
    </location>
</feature>
<evidence type="ECO:0000313" key="6">
    <source>
        <dbReference type="EMBL" id="MCY0966322.1"/>
    </source>
</evidence>
<evidence type="ECO:0000259" key="5">
    <source>
        <dbReference type="Pfam" id="PF01361"/>
    </source>
</evidence>
<evidence type="ECO:0000256" key="4">
    <source>
        <dbReference type="RuleBase" id="RU362032"/>
    </source>
</evidence>
<dbReference type="EMBL" id="JAPNOA010000039">
    <property type="protein sequence ID" value="MCY0966322.1"/>
    <property type="molecule type" value="Genomic_DNA"/>
</dbReference>
<dbReference type="RefSeq" id="WP_283174530.1">
    <property type="nucleotide sequence ID" value="NZ_JAPNOA010000039.1"/>
</dbReference>
<dbReference type="PANTHER" id="PTHR35530">
    <property type="entry name" value="TAUTOMERASE-RELATED"/>
    <property type="match status" value="1"/>
</dbReference>
<dbReference type="InterPro" id="IPR014347">
    <property type="entry name" value="Tautomerase/MIF_sf"/>
</dbReference>
<dbReference type="Proteomes" id="UP001150830">
    <property type="component" value="Unassembled WGS sequence"/>
</dbReference>
<gene>
    <name evidence="6" type="ORF">OUO13_14090</name>
</gene>
<dbReference type="InterPro" id="IPR018191">
    <property type="entry name" value="4-OT"/>
</dbReference>
<feature type="active site" description="Proton acceptor; via imino nitrogen" evidence="3">
    <location>
        <position position="6"/>
    </location>
</feature>
<dbReference type="GO" id="GO:0016853">
    <property type="term" value="F:isomerase activity"/>
    <property type="evidence" value="ECO:0007669"/>
    <property type="project" value="UniProtKB-UniRule"/>
</dbReference>
<dbReference type="PANTHER" id="PTHR35530:SF1">
    <property type="entry name" value="2-HYDROXYMUCONATE TAUTOMERASE"/>
    <property type="match status" value="1"/>
</dbReference>
<dbReference type="NCBIfam" id="TIGR00013">
    <property type="entry name" value="taut"/>
    <property type="match status" value="1"/>
</dbReference>
<evidence type="ECO:0000256" key="3">
    <source>
        <dbReference type="PIRSR" id="PIRSR618191-1"/>
    </source>
</evidence>
<dbReference type="SUPFAM" id="SSF55331">
    <property type="entry name" value="Tautomerase/MIF"/>
    <property type="match status" value="1"/>
</dbReference>
<dbReference type="Pfam" id="PF01361">
    <property type="entry name" value="Tautomerase"/>
    <property type="match status" value="1"/>
</dbReference>
<name>A0A9X3ISF4_9GAMM</name>